<protein>
    <submittedName>
        <fullName evidence="4">Xanthine dehydrogenase family protein molybdopterin-binding subunit</fullName>
    </submittedName>
</protein>
<dbReference type="InterPro" id="IPR036856">
    <property type="entry name" value="Ald_Oxase/Xan_DH_a/b_sf"/>
</dbReference>
<keyword evidence="5" id="KW-1185">Reference proteome</keyword>
<dbReference type="SUPFAM" id="SSF56003">
    <property type="entry name" value="Molybdenum cofactor-binding domain"/>
    <property type="match status" value="1"/>
</dbReference>
<dbReference type="Gene3D" id="3.30.365.10">
    <property type="entry name" value="Aldehyde oxidase/xanthine dehydrogenase, molybdopterin binding domain"/>
    <property type="match status" value="4"/>
</dbReference>
<keyword evidence="1" id="KW-0500">Molybdenum</keyword>
<dbReference type="PANTHER" id="PTHR11908:SF132">
    <property type="entry name" value="ALDEHYDE OXIDASE 1-RELATED"/>
    <property type="match status" value="1"/>
</dbReference>
<name>A0A940MWL3_9PROT</name>
<dbReference type="Pfam" id="PF02738">
    <property type="entry name" value="MoCoBD_1"/>
    <property type="match status" value="1"/>
</dbReference>
<dbReference type="InterPro" id="IPR037165">
    <property type="entry name" value="AldOxase/xan_DH_Mopterin-bd_sf"/>
</dbReference>
<organism evidence="4 5">
    <name type="scientific">Roseomonas indoligenes</name>
    <dbReference type="NCBI Taxonomy" id="2820811"/>
    <lineage>
        <taxon>Bacteria</taxon>
        <taxon>Pseudomonadati</taxon>
        <taxon>Pseudomonadota</taxon>
        <taxon>Alphaproteobacteria</taxon>
        <taxon>Acetobacterales</taxon>
        <taxon>Roseomonadaceae</taxon>
        <taxon>Roseomonas</taxon>
    </lineage>
</organism>
<dbReference type="Proteomes" id="UP000677537">
    <property type="component" value="Unassembled WGS sequence"/>
</dbReference>
<dbReference type="EMBL" id="JAGIZA010000005">
    <property type="protein sequence ID" value="MBP0493401.1"/>
    <property type="molecule type" value="Genomic_DNA"/>
</dbReference>
<evidence type="ECO:0000313" key="5">
    <source>
        <dbReference type="Proteomes" id="UP000677537"/>
    </source>
</evidence>
<gene>
    <name evidence="4" type="ORF">J5Y10_11495</name>
</gene>
<keyword evidence="2" id="KW-0560">Oxidoreductase</keyword>
<accession>A0A940MWL3</accession>
<dbReference type="InterPro" id="IPR008274">
    <property type="entry name" value="AldOxase/xan_DH_MoCoBD1"/>
</dbReference>
<evidence type="ECO:0000256" key="2">
    <source>
        <dbReference type="ARBA" id="ARBA00023002"/>
    </source>
</evidence>
<comment type="caution">
    <text evidence="4">The sequence shown here is derived from an EMBL/GenBank/DDBJ whole genome shotgun (WGS) entry which is preliminary data.</text>
</comment>
<dbReference type="PANTHER" id="PTHR11908">
    <property type="entry name" value="XANTHINE DEHYDROGENASE"/>
    <property type="match status" value="1"/>
</dbReference>
<dbReference type="SUPFAM" id="SSF54665">
    <property type="entry name" value="CO dehydrogenase molybdoprotein N-domain-like"/>
    <property type="match status" value="1"/>
</dbReference>
<dbReference type="Pfam" id="PF20256">
    <property type="entry name" value="MoCoBD_2"/>
    <property type="match status" value="1"/>
</dbReference>
<dbReference type="GO" id="GO:0016491">
    <property type="term" value="F:oxidoreductase activity"/>
    <property type="evidence" value="ECO:0007669"/>
    <property type="project" value="UniProtKB-KW"/>
</dbReference>
<sequence>MAKFGLSQSLRRVEDPRLLRGGGRYTDDLVPQGVAPGAAIGHILRSPHAHARILSISTEAAKAIPGVLAILTGEDWTAEGLNEIPCAIPMKNRDGSPRGNTPRGALAQGMVRHVGDPVAFIVAESHAAARDAAEAIEVEYESLPSATDLATATDPGQPQVWPDIANNTVFDWETGNREETDRLFSQAAHVTTVRIVNNRIVVASMEGRAAIAEYDEGYDRFTLHAGTQGSWALKSTLAGVFGIDKEKLRVVTHDVGGGFGMKIFTYPEYALCMMAARRLGRPVRWTSERTEAFLSDTHGRDNITTGQLALDVDGKFLAMRTKNIANMGAYLSTYGPFIPTAAGTKVLASVYGFQAIHANVIGVVTNTTPVDAYRGAGRPESNYIVERLIDAAARETGIDRVELRRRNMVPSSAMPHTTPVGQTYDSGEFAQVMDHALSLMDWNGFPARRAASAAAGKRRGIGMAYYLEATGGSDSERAEVRFAADGGVEVLVGTQSTGQGHETAYVMITAHELGIPLEKIRVIQGDSDEIPTGGGTGGARSLYSEGTALLATTATVIEKGRQAASEALEASPADIEFTDGRFAIAGTDRAIGILDLARTQRERAARGEPATLLDAAEVAAIPRHTFPNGCHIAEVEVDPETGTVTIPRYVVTDDVGHALNPLIVRGQVHGGVAQGIGQAILERTAYDPESGQLISASFMDYALPRAGDLPPIEVEFVSVPCLTNPLGVKGAGEAGAVGSPPALMNALVDALSPDGVTHLDMPATPEVVWKALEMSRAA</sequence>
<dbReference type="AlphaFoldDB" id="A0A940MWL3"/>
<dbReference type="RefSeq" id="WP_209373631.1">
    <property type="nucleotide sequence ID" value="NZ_JAGIZA010000005.1"/>
</dbReference>
<evidence type="ECO:0000313" key="4">
    <source>
        <dbReference type="EMBL" id="MBP0493401.1"/>
    </source>
</evidence>
<dbReference type="GO" id="GO:0005506">
    <property type="term" value="F:iron ion binding"/>
    <property type="evidence" value="ECO:0007669"/>
    <property type="project" value="InterPro"/>
</dbReference>
<dbReference type="InterPro" id="IPR000674">
    <property type="entry name" value="Ald_Oxase/Xan_DH_a/b"/>
</dbReference>
<dbReference type="SMART" id="SM01008">
    <property type="entry name" value="Ald_Xan_dh_C"/>
    <property type="match status" value="1"/>
</dbReference>
<dbReference type="InterPro" id="IPR016208">
    <property type="entry name" value="Ald_Oxase/xanthine_DH-like"/>
</dbReference>
<proteinExistence type="predicted"/>
<dbReference type="InterPro" id="IPR046867">
    <property type="entry name" value="AldOxase/xan_DH_MoCoBD2"/>
</dbReference>
<dbReference type="Pfam" id="PF01315">
    <property type="entry name" value="Ald_Xan_dh_C"/>
    <property type="match status" value="1"/>
</dbReference>
<reference evidence="4" key="1">
    <citation type="submission" date="2021-03" db="EMBL/GenBank/DDBJ databases">
        <authorList>
            <person name="So Y."/>
        </authorList>
    </citation>
    <scope>NUCLEOTIDE SEQUENCE</scope>
    <source>
        <strain evidence="4">SG15</strain>
    </source>
</reference>
<dbReference type="Gene3D" id="3.90.1170.50">
    <property type="entry name" value="Aldehyde oxidase/xanthine dehydrogenase, a/b hammerhead"/>
    <property type="match status" value="1"/>
</dbReference>
<evidence type="ECO:0000256" key="1">
    <source>
        <dbReference type="ARBA" id="ARBA00022505"/>
    </source>
</evidence>
<evidence type="ECO:0000259" key="3">
    <source>
        <dbReference type="SMART" id="SM01008"/>
    </source>
</evidence>
<feature type="domain" description="Aldehyde oxidase/xanthine dehydrogenase a/b hammerhead" evidence="3">
    <location>
        <begin position="20"/>
        <end position="144"/>
    </location>
</feature>